<dbReference type="Proteomes" id="UP001054837">
    <property type="component" value="Unassembled WGS sequence"/>
</dbReference>
<proteinExistence type="predicted"/>
<accession>A0AAV4UVH6</accession>
<evidence type="ECO:0000313" key="3">
    <source>
        <dbReference type="Proteomes" id="UP001054837"/>
    </source>
</evidence>
<feature type="compositionally biased region" description="Polar residues" evidence="1">
    <location>
        <begin position="40"/>
        <end position="55"/>
    </location>
</feature>
<sequence>MICITPNPSPENDYSSLCTLYLLTDHSIHLFRNLNKSNQLNSPTPSLSHTAQSQEVDLESPSIKVSSSLPIKSTGSWLCPPICLHRNKIPDDGPALLTMAGCHGCLGHP</sequence>
<feature type="region of interest" description="Disordered" evidence="1">
    <location>
        <begin position="40"/>
        <end position="59"/>
    </location>
</feature>
<evidence type="ECO:0000313" key="2">
    <source>
        <dbReference type="EMBL" id="GIY61877.1"/>
    </source>
</evidence>
<comment type="caution">
    <text evidence="2">The sequence shown here is derived from an EMBL/GenBank/DDBJ whole genome shotgun (WGS) entry which is preliminary data.</text>
</comment>
<keyword evidence="3" id="KW-1185">Reference proteome</keyword>
<gene>
    <name evidence="2" type="ORF">CDAR_563261</name>
</gene>
<reference evidence="2 3" key="1">
    <citation type="submission" date="2021-06" db="EMBL/GenBank/DDBJ databases">
        <title>Caerostris darwini draft genome.</title>
        <authorList>
            <person name="Kono N."/>
            <person name="Arakawa K."/>
        </authorList>
    </citation>
    <scope>NUCLEOTIDE SEQUENCE [LARGE SCALE GENOMIC DNA]</scope>
</reference>
<dbReference type="EMBL" id="BPLQ01012004">
    <property type="protein sequence ID" value="GIY61877.1"/>
    <property type="molecule type" value="Genomic_DNA"/>
</dbReference>
<protein>
    <submittedName>
        <fullName evidence="2">Uncharacterized protein</fullName>
    </submittedName>
</protein>
<dbReference type="AlphaFoldDB" id="A0AAV4UVH6"/>
<name>A0AAV4UVH6_9ARAC</name>
<evidence type="ECO:0000256" key="1">
    <source>
        <dbReference type="SAM" id="MobiDB-lite"/>
    </source>
</evidence>
<organism evidence="2 3">
    <name type="scientific">Caerostris darwini</name>
    <dbReference type="NCBI Taxonomy" id="1538125"/>
    <lineage>
        <taxon>Eukaryota</taxon>
        <taxon>Metazoa</taxon>
        <taxon>Ecdysozoa</taxon>
        <taxon>Arthropoda</taxon>
        <taxon>Chelicerata</taxon>
        <taxon>Arachnida</taxon>
        <taxon>Araneae</taxon>
        <taxon>Araneomorphae</taxon>
        <taxon>Entelegynae</taxon>
        <taxon>Araneoidea</taxon>
        <taxon>Araneidae</taxon>
        <taxon>Caerostris</taxon>
    </lineage>
</organism>